<name>B9TGM9_RICCO</name>
<dbReference type="EMBL" id="EQ980780">
    <property type="protein sequence ID" value="EEF24986.1"/>
    <property type="molecule type" value="Genomic_DNA"/>
</dbReference>
<organism evidence="2 3">
    <name type="scientific">Ricinus communis</name>
    <name type="common">Castor bean</name>
    <dbReference type="NCBI Taxonomy" id="3988"/>
    <lineage>
        <taxon>Eukaryota</taxon>
        <taxon>Viridiplantae</taxon>
        <taxon>Streptophyta</taxon>
        <taxon>Embryophyta</taxon>
        <taxon>Tracheophyta</taxon>
        <taxon>Spermatophyta</taxon>
        <taxon>Magnoliopsida</taxon>
        <taxon>eudicotyledons</taxon>
        <taxon>Gunneridae</taxon>
        <taxon>Pentapetalae</taxon>
        <taxon>rosids</taxon>
        <taxon>fabids</taxon>
        <taxon>Malpighiales</taxon>
        <taxon>Euphorbiaceae</taxon>
        <taxon>Acalyphoideae</taxon>
        <taxon>Acalypheae</taxon>
        <taxon>Ricinus</taxon>
    </lineage>
</organism>
<protein>
    <submittedName>
        <fullName evidence="2">Uncharacterized protein</fullName>
    </submittedName>
</protein>
<dbReference type="Proteomes" id="UP000008311">
    <property type="component" value="Unassembled WGS sequence"/>
</dbReference>
<evidence type="ECO:0000313" key="3">
    <source>
        <dbReference type="Proteomes" id="UP000008311"/>
    </source>
</evidence>
<feature type="compositionally biased region" description="Basic and acidic residues" evidence="1">
    <location>
        <begin position="111"/>
        <end position="146"/>
    </location>
</feature>
<dbReference type="AlphaFoldDB" id="B9TGM9"/>
<gene>
    <name evidence="2" type="ORF">RCOM_1861130</name>
</gene>
<evidence type="ECO:0000313" key="2">
    <source>
        <dbReference type="EMBL" id="EEF24986.1"/>
    </source>
</evidence>
<feature type="compositionally biased region" description="Basic and acidic residues" evidence="1">
    <location>
        <begin position="1"/>
        <end position="10"/>
    </location>
</feature>
<sequence length="238" mass="26921">MQRDQQRTAADRQPQLWQDRAEEHPPGAKPERSGSILDRRIETAKCCGNRQVEEGIISKHRDENAALQPAHAGHEADPGIAVNEGGNGEWRDRKPRPEPRKGDVGTFRQPRQRDRKRDRQRDCQRFQEHRVDHQLADARAEDERLHGFPADIVGDPGDEAERHEAEERDDGCEDDDGSVRHAPAQGTDCADRRFIAGKAGHERSVVLQQGRRLCDAEKGRQPPRQEAVAMIGHAVRFS</sequence>
<proteinExistence type="predicted"/>
<feature type="region of interest" description="Disordered" evidence="1">
    <location>
        <begin position="57"/>
        <end position="186"/>
    </location>
</feature>
<keyword evidence="3" id="KW-1185">Reference proteome</keyword>
<evidence type="ECO:0000256" key="1">
    <source>
        <dbReference type="SAM" id="MobiDB-lite"/>
    </source>
</evidence>
<feature type="compositionally biased region" description="Basic and acidic residues" evidence="1">
    <location>
        <begin position="19"/>
        <end position="38"/>
    </location>
</feature>
<feature type="compositionally biased region" description="Acidic residues" evidence="1">
    <location>
        <begin position="167"/>
        <end position="176"/>
    </location>
</feature>
<feature type="compositionally biased region" description="Basic and acidic residues" evidence="1">
    <location>
        <begin position="89"/>
        <end position="103"/>
    </location>
</feature>
<dbReference type="InParanoid" id="B9TGM9"/>
<reference evidence="3" key="1">
    <citation type="journal article" date="2010" name="Nat. Biotechnol.">
        <title>Draft genome sequence of the oilseed species Ricinus communis.</title>
        <authorList>
            <person name="Chan A.P."/>
            <person name="Crabtree J."/>
            <person name="Zhao Q."/>
            <person name="Lorenzi H."/>
            <person name="Orvis J."/>
            <person name="Puiu D."/>
            <person name="Melake-Berhan A."/>
            <person name="Jones K.M."/>
            <person name="Redman J."/>
            <person name="Chen G."/>
            <person name="Cahoon E.B."/>
            <person name="Gedil M."/>
            <person name="Stanke M."/>
            <person name="Haas B.J."/>
            <person name="Wortman J.R."/>
            <person name="Fraser-Liggett C.M."/>
            <person name="Ravel J."/>
            <person name="Rabinowicz P.D."/>
        </authorList>
    </citation>
    <scope>NUCLEOTIDE SEQUENCE [LARGE SCALE GENOMIC DNA]</scope>
    <source>
        <strain evidence="3">cv. Hale</strain>
    </source>
</reference>
<feature type="region of interest" description="Disordered" evidence="1">
    <location>
        <begin position="1"/>
        <end position="38"/>
    </location>
</feature>
<accession>B9TGM9</accession>